<proteinExistence type="predicted"/>
<feature type="compositionally biased region" description="Polar residues" evidence="1">
    <location>
        <begin position="1"/>
        <end position="24"/>
    </location>
</feature>
<gene>
    <name evidence="2" type="ORF">CIRG_07329</name>
</gene>
<dbReference type="AlphaFoldDB" id="A0A0J6YL49"/>
<feature type="region of interest" description="Disordered" evidence="1">
    <location>
        <begin position="1"/>
        <end position="25"/>
    </location>
</feature>
<evidence type="ECO:0000313" key="3">
    <source>
        <dbReference type="Proteomes" id="UP000054565"/>
    </source>
</evidence>
<evidence type="ECO:0000313" key="2">
    <source>
        <dbReference type="EMBL" id="KMP07648.1"/>
    </source>
</evidence>
<dbReference type="Proteomes" id="UP000054565">
    <property type="component" value="Unassembled WGS sequence"/>
</dbReference>
<sequence length="221" mass="25224">MTTTLPSSSDDLQTQSVPTHTTRVSMRKAPLFKPIRIPVRCAQRHITDRTMPYIFHLPMHHAVIMAPFRPIAYHASSLKKNCCLPRTYLAGSMSAEQQPRAATKAGKRKNIHVHMRQNTRAKKCSPRLAMLLGIAKPTLAKKISTDFWLCYGISASKWKPYGNDKRHMLSQRQLCFRATSPTSPPAPSMRRTSFTERIQFGIVEIKHPTPRRVAVDTWFYP</sequence>
<reference evidence="3" key="1">
    <citation type="journal article" date="2010" name="Genome Res.">
        <title>Population genomic sequencing of Coccidioides fungi reveals recent hybridization and transposon control.</title>
        <authorList>
            <person name="Neafsey D.E."/>
            <person name="Barker B.M."/>
            <person name="Sharpton T.J."/>
            <person name="Stajich J.E."/>
            <person name="Park D.J."/>
            <person name="Whiston E."/>
            <person name="Hung C.-Y."/>
            <person name="McMahan C."/>
            <person name="White J."/>
            <person name="Sykes S."/>
            <person name="Heiman D."/>
            <person name="Young S."/>
            <person name="Zeng Q."/>
            <person name="Abouelleil A."/>
            <person name="Aftuck L."/>
            <person name="Bessette D."/>
            <person name="Brown A."/>
            <person name="FitzGerald M."/>
            <person name="Lui A."/>
            <person name="Macdonald J.P."/>
            <person name="Priest M."/>
            <person name="Orbach M.J."/>
            <person name="Galgiani J.N."/>
            <person name="Kirkland T.N."/>
            <person name="Cole G.T."/>
            <person name="Birren B.W."/>
            <person name="Henn M.R."/>
            <person name="Taylor J.W."/>
            <person name="Rounsley S.D."/>
        </authorList>
    </citation>
    <scope>NUCLEOTIDE SEQUENCE [LARGE SCALE GENOMIC DNA]</scope>
    <source>
        <strain evidence="3">RMSCC 2394</strain>
    </source>
</reference>
<evidence type="ECO:0000256" key="1">
    <source>
        <dbReference type="SAM" id="MobiDB-lite"/>
    </source>
</evidence>
<dbReference type="EMBL" id="DS028097">
    <property type="protein sequence ID" value="KMP07648.1"/>
    <property type="molecule type" value="Genomic_DNA"/>
</dbReference>
<accession>A0A0J6YL49</accession>
<protein>
    <submittedName>
        <fullName evidence="2">Uncharacterized protein</fullName>
    </submittedName>
</protein>
<name>A0A0J6YL49_COCIT</name>
<organism evidence="2 3">
    <name type="scientific">Coccidioides immitis RMSCC 2394</name>
    <dbReference type="NCBI Taxonomy" id="404692"/>
    <lineage>
        <taxon>Eukaryota</taxon>
        <taxon>Fungi</taxon>
        <taxon>Dikarya</taxon>
        <taxon>Ascomycota</taxon>
        <taxon>Pezizomycotina</taxon>
        <taxon>Eurotiomycetes</taxon>
        <taxon>Eurotiomycetidae</taxon>
        <taxon>Onygenales</taxon>
        <taxon>Onygenaceae</taxon>
        <taxon>Coccidioides</taxon>
    </lineage>
</organism>